<sequence length="50" mass="5313">MDTGFVADVVTGTSEDGVHIVGLEDHDPPSSNQQIDLRRQLANHAGVELA</sequence>
<dbReference type="RefSeq" id="WP_175239770.1">
    <property type="nucleotide sequence ID" value="NZ_CABWIK020000034.1"/>
</dbReference>
<organism evidence="1 2">
    <name type="scientific">Burkholderia cenocepacia</name>
    <dbReference type="NCBI Taxonomy" id="95486"/>
    <lineage>
        <taxon>Bacteria</taxon>
        <taxon>Pseudomonadati</taxon>
        <taxon>Pseudomonadota</taxon>
        <taxon>Betaproteobacteria</taxon>
        <taxon>Burkholderiales</taxon>
        <taxon>Burkholderiaceae</taxon>
        <taxon>Burkholderia</taxon>
        <taxon>Burkholderia cepacia complex</taxon>
    </lineage>
</organism>
<name>A0A6J5JIA3_9BURK</name>
<dbReference type="AlphaFoldDB" id="A0A6J5JIA3"/>
<dbReference type="EMBL" id="CABWIK020000034">
    <property type="protein sequence ID" value="CAB3971543.1"/>
    <property type="molecule type" value="Genomic_DNA"/>
</dbReference>
<dbReference type="Proteomes" id="UP000494322">
    <property type="component" value="Unassembled WGS sequence"/>
</dbReference>
<protein>
    <submittedName>
        <fullName evidence="1">Uncharacterized protein</fullName>
    </submittedName>
</protein>
<evidence type="ECO:0000313" key="2">
    <source>
        <dbReference type="Proteomes" id="UP000494322"/>
    </source>
</evidence>
<gene>
    <name evidence="1" type="ORF">BCO9919_04858</name>
</gene>
<proteinExistence type="predicted"/>
<accession>A0A6J5JIA3</accession>
<reference evidence="1 2" key="1">
    <citation type="submission" date="2020-04" db="EMBL/GenBank/DDBJ databases">
        <authorList>
            <person name="Depoorter E."/>
        </authorList>
    </citation>
    <scope>NUCLEOTIDE SEQUENCE [LARGE SCALE GENOMIC DNA]</scope>
    <source>
        <strain evidence="1 2">BCC0132</strain>
    </source>
</reference>
<evidence type="ECO:0000313" key="1">
    <source>
        <dbReference type="EMBL" id="CAB3971543.1"/>
    </source>
</evidence>